<comment type="cofactor">
    <cofactor evidence="1">
        <name>pyrroloquinoline quinone</name>
        <dbReference type="ChEBI" id="CHEBI:58442"/>
    </cofactor>
</comment>
<keyword evidence="8" id="KW-1185">Reference proteome</keyword>
<dbReference type="InterPro" id="IPR018391">
    <property type="entry name" value="PQQ_b-propeller_rpt"/>
</dbReference>
<evidence type="ECO:0000256" key="5">
    <source>
        <dbReference type="SAM" id="SignalP"/>
    </source>
</evidence>
<dbReference type="CDD" id="cd10280">
    <property type="entry name" value="PQQ_mGDH"/>
    <property type="match status" value="1"/>
</dbReference>
<dbReference type="NCBIfam" id="TIGR03074">
    <property type="entry name" value="PQQ_membr_DH"/>
    <property type="match status" value="1"/>
</dbReference>
<organism evidence="7 8">
    <name type="scientific">Consotaella salsifontis</name>
    <dbReference type="NCBI Taxonomy" id="1365950"/>
    <lineage>
        <taxon>Bacteria</taxon>
        <taxon>Pseudomonadati</taxon>
        <taxon>Pseudomonadota</taxon>
        <taxon>Alphaproteobacteria</taxon>
        <taxon>Hyphomicrobiales</taxon>
        <taxon>Aurantimonadaceae</taxon>
        <taxon>Consotaella</taxon>
    </lineage>
</organism>
<feature type="compositionally biased region" description="Low complexity" evidence="4">
    <location>
        <begin position="152"/>
        <end position="180"/>
    </location>
</feature>
<accession>A0A1T4RYF8</accession>
<dbReference type="Gene3D" id="2.140.10.10">
    <property type="entry name" value="Quinoprotein alcohol dehydrogenase-like superfamily"/>
    <property type="match status" value="2"/>
</dbReference>
<dbReference type="GO" id="GO:0048038">
    <property type="term" value="F:quinone binding"/>
    <property type="evidence" value="ECO:0007669"/>
    <property type="project" value="InterPro"/>
</dbReference>
<dbReference type="GO" id="GO:0008876">
    <property type="term" value="F:quinoprotein glucose dehydrogenase activity"/>
    <property type="evidence" value="ECO:0007669"/>
    <property type="project" value="TreeGrafter"/>
</dbReference>
<dbReference type="SMART" id="SM00564">
    <property type="entry name" value="PQQ"/>
    <property type="match status" value="3"/>
</dbReference>
<feature type="chain" id="PRO_5013205040" evidence="5">
    <location>
        <begin position="38"/>
        <end position="821"/>
    </location>
</feature>
<feature type="region of interest" description="Disordered" evidence="4">
    <location>
        <begin position="643"/>
        <end position="666"/>
    </location>
</feature>
<feature type="region of interest" description="Disordered" evidence="4">
    <location>
        <begin position="37"/>
        <end position="180"/>
    </location>
</feature>
<evidence type="ECO:0000256" key="4">
    <source>
        <dbReference type="SAM" id="MobiDB-lite"/>
    </source>
</evidence>
<dbReference type="STRING" id="1365950.SAMN05428963_10875"/>
<evidence type="ECO:0000313" key="8">
    <source>
        <dbReference type="Proteomes" id="UP000190135"/>
    </source>
</evidence>
<dbReference type="SUPFAM" id="SSF50998">
    <property type="entry name" value="Quinoprotein alcohol dehydrogenase-like"/>
    <property type="match status" value="1"/>
</dbReference>
<name>A0A1T4RYF8_9HYPH</name>
<feature type="domain" description="Pyrrolo-quinoline quinone repeat" evidence="6">
    <location>
        <begin position="189"/>
        <end position="794"/>
    </location>
</feature>
<feature type="compositionally biased region" description="Low complexity" evidence="4">
    <location>
        <begin position="76"/>
        <end position="134"/>
    </location>
</feature>
<feature type="compositionally biased region" description="Low complexity" evidence="4">
    <location>
        <begin position="37"/>
        <end position="68"/>
    </location>
</feature>
<dbReference type="Pfam" id="PF01011">
    <property type="entry name" value="PQQ"/>
    <property type="match status" value="1"/>
</dbReference>
<dbReference type="InterPro" id="IPR002372">
    <property type="entry name" value="PQQ_rpt_dom"/>
</dbReference>
<dbReference type="InterPro" id="IPR011047">
    <property type="entry name" value="Quinoprotein_ADH-like_sf"/>
</dbReference>
<evidence type="ECO:0000256" key="1">
    <source>
        <dbReference type="ARBA" id="ARBA00001931"/>
    </source>
</evidence>
<evidence type="ECO:0000256" key="3">
    <source>
        <dbReference type="ARBA" id="ARBA00023002"/>
    </source>
</evidence>
<evidence type="ECO:0000313" key="7">
    <source>
        <dbReference type="EMBL" id="SKA20886.1"/>
    </source>
</evidence>
<reference evidence="7 8" key="1">
    <citation type="submission" date="2017-02" db="EMBL/GenBank/DDBJ databases">
        <authorList>
            <person name="Peterson S.W."/>
        </authorList>
    </citation>
    <scope>NUCLEOTIDE SEQUENCE [LARGE SCALE GENOMIC DNA]</scope>
    <source>
        <strain evidence="7 8">USBA 369</strain>
    </source>
</reference>
<feature type="signal peptide" evidence="5">
    <location>
        <begin position="1"/>
        <end position="37"/>
    </location>
</feature>
<comment type="similarity">
    <text evidence="2">Belongs to the bacterial PQQ dehydrogenase family.</text>
</comment>
<dbReference type="PANTHER" id="PTHR32303">
    <property type="entry name" value="QUINOPROTEIN ALCOHOL DEHYDROGENASE (CYTOCHROME C)"/>
    <property type="match status" value="1"/>
</dbReference>
<sequence length="821" mass="86888">METNPLSAPREHSRVRVTARLLAAGLFAALPFQSAMAQNAAAPGTVAPAPAPAEQPESQPAAPAQQPTTPAPTDQPAPAAQSAEPSAQQAAPADPAPTDQPANDAPTAQPAAEPPAGAQPSPTQPSSEPNAEAPEPMPANPSPESGSSQQTPQNAGEAGAASAPQQAPAPNAASMARPAAPQMEVGADWPFWGGGPQARRYSPLSQITPENVKNLEKAWTYRSGDMPTEKTEGKYSPENTPLKVGNVLYLCSPMNIMIAIDAASGKEVWRYDPKVSPDAIPYGASCRGVSYYQVPDAAETQACAARVIEGTIDARLIAVDAKTGKPCEDFGEGGQVDLWEGIGEKVPGWYSVTASPAIVRGIVVTGAQVKDGQAENAPSGVVRGYDAVTGKLAWAWDLANPELTGMPPEGQTYTRGTPNMWTTATGDEELGYVYLPLGNSSVDYWGGNRSEAENEWSTSLVAIDVTTGKPVWRFQTVRYDLWDYDLGSQVSLIDFPKDGGTVPAVMLPSKQGDIYILDRRTGESLVPMKEIKVPGGGVEPENLSPTQPASGYHTLRKRDLVESDMWGVTPLDQLVCRIQFRLASYDGIFTPPTSDRHWIEYPGYNGGSDWGSMAVDPEKGIIIANYNDVPNYNRLLTRDEAEKRNLKPINEEESGGKAGSNAEGAGDAQAGAPYAIDVNAGWRAPFTGIPCKKPPLGGIQAIDLATGKTLWDRPLGEARRNGPFGIPSYLPLSIGTPNNGGPVVTAGGIVFIAAATDDLIRAIDVKTGETLWTDTLPAGGQATPIVYEADGREYLVIMAGGHHFMETPVGDYYIAYALPEQ</sequence>
<dbReference type="GO" id="GO:0016020">
    <property type="term" value="C:membrane"/>
    <property type="evidence" value="ECO:0007669"/>
    <property type="project" value="InterPro"/>
</dbReference>
<dbReference type="AlphaFoldDB" id="A0A1T4RYF8"/>
<dbReference type="InterPro" id="IPR017511">
    <property type="entry name" value="PQQ_mDH"/>
</dbReference>
<dbReference type="RefSeq" id="WP_245319183.1">
    <property type="nucleotide sequence ID" value="NZ_FUXL01000008.1"/>
</dbReference>
<keyword evidence="5" id="KW-0732">Signal</keyword>
<dbReference type="PANTHER" id="PTHR32303:SF4">
    <property type="entry name" value="QUINOPROTEIN GLUCOSE DEHYDROGENASE"/>
    <property type="match status" value="1"/>
</dbReference>
<proteinExistence type="inferred from homology"/>
<dbReference type="Proteomes" id="UP000190135">
    <property type="component" value="Unassembled WGS sequence"/>
</dbReference>
<gene>
    <name evidence="7" type="ORF">SAMN05428963_10875</name>
</gene>
<protein>
    <submittedName>
        <fullName evidence="7">Quinoprotein glucose dehydrogenase</fullName>
    </submittedName>
</protein>
<evidence type="ECO:0000259" key="6">
    <source>
        <dbReference type="Pfam" id="PF01011"/>
    </source>
</evidence>
<evidence type="ECO:0000256" key="2">
    <source>
        <dbReference type="ARBA" id="ARBA00008156"/>
    </source>
</evidence>
<dbReference type="EMBL" id="FUXL01000008">
    <property type="protein sequence ID" value="SKA20886.1"/>
    <property type="molecule type" value="Genomic_DNA"/>
</dbReference>
<keyword evidence="3" id="KW-0560">Oxidoreductase</keyword>